<feature type="compositionally biased region" description="Basic and acidic residues" evidence="1">
    <location>
        <begin position="51"/>
        <end position="76"/>
    </location>
</feature>
<keyword evidence="2" id="KW-0472">Membrane</keyword>
<evidence type="ECO:0000256" key="1">
    <source>
        <dbReference type="SAM" id="MobiDB-lite"/>
    </source>
</evidence>
<keyword evidence="2" id="KW-0812">Transmembrane</keyword>
<feature type="region of interest" description="Disordered" evidence="1">
    <location>
        <begin position="33"/>
        <end position="84"/>
    </location>
</feature>
<evidence type="ECO:0000313" key="3">
    <source>
        <dbReference type="EMBL" id="QDG53561.1"/>
    </source>
</evidence>
<evidence type="ECO:0000256" key="2">
    <source>
        <dbReference type="SAM" id="Phobius"/>
    </source>
</evidence>
<keyword evidence="2" id="KW-1133">Transmembrane helix</keyword>
<dbReference type="AlphaFoldDB" id="A0A4Y6PZ12"/>
<evidence type="ECO:0000313" key="4">
    <source>
        <dbReference type="Proteomes" id="UP000315995"/>
    </source>
</evidence>
<reference evidence="3 4" key="1">
    <citation type="submission" date="2019-06" db="EMBL/GenBank/DDBJ databases">
        <title>Persicimonas caeni gen. nov., sp. nov., a predatory bacterium isolated from solar saltern.</title>
        <authorList>
            <person name="Wang S."/>
        </authorList>
    </citation>
    <scope>NUCLEOTIDE SEQUENCE [LARGE SCALE GENOMIC DNA]</scope>
    <source>
        <strain evidence="3 4">YN101</strain>
    </source>
</reference>
<dbReference type="Proteomes" id="UP000315995">
    <property type="component" value="Chromosome"/>
</dbReference>
<feature type="transmembrane region" description="Helical" evidence="2">
    <location>
        <begin position="6"/>
        <end position="23"/>
    </location>
</feature>
<sequence length="84" mass="9938">MEYWWFIVFISAFLVGLVAYFLWRQFYMRPADVSEPRGAGRASHYRRGKGKGTEDIRRADRESDAYRVEEEHHRGSQEQSPPLS</sequence>
<keyword evidence="4" id="KW-1185">Reference proteome</keyword>
<accession>A0A4Y6PZ12</accession>
<protein>
    <submittedName>
        <fullName evidence="3">Uncharacterized protein</fullName>
    </submittedName>
</protein>
<organism evidence="3 4">
    <name type="scientific">Persicimonas caeni</name>
    <dbReference type="NCBI Taxonomy" id="2292766"/>
    <lineage>
        <taxon>Bacteria</taxon>
        <taxon>Deltaproteobacteria</taxon>
        <taxon>Bradymonadales</taxon>
        <taxon>Bradymonadaceae</taxon>
        <taxon>Persicimonas</taxon>
    </lineage>
</organism>
<dbReference type="EMBL" id="CP041186">
    <property type="protein sequence ID" value="QDG53561.1"/>
    <property type="molecule type" value="Genomic_DNA"/>
</dbReference>
<dbReference type="RefSeq" id="WP_141200015.1">
    <property type="nucleotide sequence ID" value="NZ_CP041186.1"/>
</dbReference>
<name>A0A4Y6PZ12_PERCE</name>
<gene>
    <name evidence="3" type="ORF">FIV42_23295</name>
</gene>
<accession>A0A5B8Y9X3</accession>
<proteinExistence type="predicted"/>